<evidence type="ECO:0000256" key="10">
    <source>
        <dbReference type="ARBA" id="ARBA00023310"/>
    </source>
</evidence>
<keyword evidence="9 12" id="KW-0472">Membrane</keyword>
<evidence type="ECO:0000256" key="11">
    <source>
        <dbReference type="RuleBase" id="RU004450"/>
    </source>
</evidence>
<dbReference type="GO" id="GO:0046933">
    <property type="term" value="F:proton-transporting ATP synthase activity, rotational mechanism"/>
    <property type="evidence" value="ECO:0007669"/>
    <property type="project" value="TreeGrafter"/>
</dbReference>
<comment type="similarity">
    <text evidence="2">Belongs to the ATPase A chain family.</text>
</comment>
<dbReference type="GO" id="GO:0045259">
    <property type="term" value="C:proton-transporting ATP synthase complex"/>
    <property type="evidence" value="ECO:0007669"/>
    <property type="project" value="UniProtKB-KW"/>
</dbReference>
<protein>
    <recommendedName>
        <fullName evidence="11">ATP synthase subunit a</fullName>
    </recommendedName>
</protein>
<comment type="subcellular location">
    <subcellularLocation>
        <location evidence="1">Membrane</location>
        <topology evidence="1">Multi-pass membrane protein</topology>
    </subcellularLocation>
    <subcellularLocation>
        <location evidence="11">Mitochondrion inner membrane</location>
        <topology evidence="11">Multi-pass membrane protein</topology>
    </subcellularLocation>
</comment>
<evidence type="ECO:0000256" key="6">
    <source>
        <dbReference type="ARBA" id="ARBA00022781"/>
    </source>
</evidence>
<feature type="transmembrane region" description="Helical" evidence="12">
    <location>
        <begin position="195"/>
        <end position="219"/>
    </location>
</feature>
<reference evidence="13" key="1">
    <citation type="journal article" date="2007" name="J. Mol. Evol.">
        <title>Structure and evolution of the atypical mitochondrial genome of Armadillidium vulgare (Isopoda, Crustacea).</title>
        <authorList>
            <person name="Marcade I."/>
            <person name="Cordaux R."/>
            <person name="Doublet V."/>
            <person name="Debenest C."/>
            <person name="Bouchon D."/>
            <person name="Raimond R."/>
        </authorList>
    </citation>
    <scope>NUCLEOTIDE SEQUENCE</scope>
</reference>
<evidence type="ECO:0000256" key="1">
    <source>
        <dbReference type="ARBA" id="ARBA00004141"/>
    </source>
</evidence>
<evidence type="ECO:0000256" key="7">
    <source>
        <dbReference type="ARBA" id="ARBA00022989"/>
    </source>
</evidence>
<organism evidence="13">
    <name type="scientific">Armadillidium vulgare</name>
    <name type="common">Pillbug</name>
    <name type="synonym">Pill woodlouse</name>
    <dbReference type="NCBI Taxonomy" id="13347"/>
    <lineage>
        <taxon>Eukaryota</taxon>
        <taxon>Metazoa</taxon>
        <taxon>Ecdysozoa</taxon>
        <taxon>Arthropoda</taxon>
        <taxon>Crustacea</taxon>
        <taxon>Multicrustacea</taxon>
        <taxon>Malacostraca</taxon>
        <taxon>Eumalacostraca</taxon>
        <taxon>Peracarida</taxon>
        <taxon>Isopoda</taxon>
        <taxon>Oniscidea</taxon>
        <taxon>Crinocheta</taxon>
        <taxon>Armadillidiidae</taxon>
        <taxon>Armadillidium</taxon>
    </lineage>
</organism>
<geneLocation type="mitochondrion" evidence="13"/>
<feature type="transmembrane region" description="Helical" evidence="12">
    <location>
        <begin position="75"/>
        <end position="93"/>
    </location>
</feature>
<feature type="transmembrane region" description="Helical" evidence="12">
    <location>
        <begin position="165"/>
        <end position="188"/>
    </location>
</feature>
<keyword evidence="3" id="KW-0813">Transport</keyword>
<gene>
    <name evidence="13" type="primary">atp6</name>
</gene>
<keyword evidence="6" id="KW-0375">Hydrogen ion transport</keyword>
<feature type="transmembrane region" description="Helical" evidence="12">
    <location>
        <begin position="20"/>
        <end position="38"/>
    </location>
</feature>
<dbReference type="NCBIfam" id="TIGR01131">
    <property type="entry name" value="ATP_synt_6_or_A"/>
    <property type="match status" value="1"/>
</dbReference>
<dbReference type="AlphaFoldDB" id="B0F0Z7"/>
<dbReference type="Pfam" id="PF00119">
    <property type="entry name" value="ATP-synt_A"/>
    <property type="match status" value="1"/>
</dbReference>
<dbReference type="InterPro" id="IPR035908">
    <property type="entry name" value="F0_ATP_A_sf"/>
</dbReference>
<feature type="transmembrane region" description="Helical" evidence="12">
    <location>
        <begin position="99"/>
        <end position="119"/>
    </location>
</feature>
<keyword evidence="8" id="KW-0406">Ion transport</keyword>
<evidence type="ECO:0000313" key="13">
    <source>
        <dbReference type="EMBL" id="ABR12823.1"/>
    </source>
</evidence>
<evidence type="ECO:0000256" key="8">
    <source>
        <dbReference type="ARBA" id="ARBA00023065"/>
    </source>
</evidence>
<dbReference type="PANTHER" id="PTHR11410">
    <property type="entry name" value="ATP SYNTHASE SUBUNIT A"/>
    <property type="match status" value="1"/>
</dbReference>
<evidence type="ECO:0000256" key="9">
    <source>
        <dbReference type="ARBA" id="ARBA00023136"/>
    </source>
</evidence>
<keyword evidence="5 12" id="KW-0812">Transmembrane</keyword>
<evidence type="ECO:0000256" key="2">
    <source>
        <dbReference type="ARBA" id="ARBA00006810"/>
    </source>
</evidence>
<dbReference type="SUPFAM" id="SSF81336">
    <property type="entry name" value="F1F0 ATP synthase subunit A"/>
    <property type="match status" value="1"/>
</dbReference>
<dbReference type="PRINTS" id="PR00123">
    <property type="entry name" value="ATPASEA"/>
</dbReference>
<proteinExistence type="inferred from homology"/>
<keyword evidence="7 12" id="KW-1133">Transmembrane helix</keyword>
<evidence type="ECO:0000256" key="3">
    <source>
        <dbReference type="ARBA" id="ARBA00022448"/>
    </source>
</evidence>
<dbReference type="InterPro" id="IPR000568">
    <property type="entry name" value="ATP_synth_F0_asu"/>
</dbReference>
<evidence type="ECO:0000256" key="4">
    <source>
        <dbReference type="ARBA" id="ARBA00022547"/>
    </source>
</evidence>
<keyword evidence="13" id="KW-0496">Mitochondrion</keyword>
<name>B0F0Z7_ARMVU</name>
<dbReference type="PROSITE" id="PS00449">
    <property type="entry name" value="ATPASE_A"/>
    <property type="match status" value="1"/>
</dbReference>
<accession>B0F0Z7</accession>
<keyword evidence="4" id="KW-0138">CF(0)</keyword>
<evidence type="ECO:0000256" key="12">
    <source>
        <dbReference type="SAM" id="Phobius"/>
    </source>
</evidence>
<reference evidence="13" key="2">
    <citation type="submission" date="2012-09" db="EMBL/GenBank/DDBJ databases">
        <authorList>
            <person name="Marcade I."/>
            <person name="Cordaux R."/>
            <person name="Doublet V."/>
            <person name="Debenest C."/>
            <person name="Raimond R."/>
        </authorList>
    </citation>
    <scope>NUCLEOTIDE SEQUENCE</scope>
</reference>
<dbReference type="InterPro" id="IPR023011">
    <property type="entry name" value="ATP_synth_F0_asu_AS"/>
</dbReference>
<dbReference type="GO" id="GO:0005743">
    <property type="term" value="C:mitochondrial inner membrane"/>
    <property type="evidence" value="ECO:0007669"/>
    <property type="project" value="UniProtKB-SubCell"/>
</dbReference>
<dbReference type="EMBL" id="EF643519">
    <property type="protein sequence ID" value="ABR12823.1"/>
    <property type="molecule type" value="Genomic_DNA"/>
</dbReference>
<dbReference type="CDD" id="cd00310">
    <property type="entry name" value="ATP-synt_Fo_a_6"/>
    <property type="match status" value="1"/>
</dbReference>
<evidence type="ECO:0000256" key="5">
    <source>
        <dbReference type="ARBA" id="ARBA00022692"/>
    </source>
</evidence>
<dbReference type="InterPro" id="IPR045083">
    <property type="entry name" value="ATP_synth_F0_asu_bact/mt"/>
</dbReference>
<keyword evidence="10" id="KW-0066">ATP synthesis</keyword>
<dbReference type="PANTHER" id="PTHR11410:SF0">
    <property type="entry name" value="ATP SYNTHASE SUBUNIT A"/>
    <property type="match status" value="1"/>
</dbReference>
<sequence length="223" mass="24892">MMTNLFSVFDPSSSMGLSMNWVSLILGMFLIPFSKWVINSRWVIMSELLVMKLYSEMKVLFSSSSKMVAVIFKKALFLFIMFNNILGLTPYVYTATSHLVITLSLALPLWLGYFSFGWVMNCKWMLAHLMPQGTPGLLMPFMVIIESVSSLIRPGTLAVRLMANMIAGHLLLVLVSSSVMGLSALMFWGIILTQILLVVLEVAVAIIQSYVLVILSVLYSSEV</sequence>
<dbReference type="Gene3D" id="1.20.120.220">
    <property type="entry name" value="ATP synthase, F0 complex, subunit A"/>
    <property type="match status" value="1"/>
</dbReference>